<dbReference type="SUPFAM" id="SSF49452">
    <property type="entry name" value="Starch-binding domain-like"/>
    <property type="match status" value="1"/>
</dbReference>
<dbReference type="Pfam" id="PF25329">
    <property type="entry name" value="C2_GDE1"/>
    <property type="match status" value="1"/>
</dbReference>
<dbReference type="GO" id="GO:2001070">
    <property type="term" value="F:starch binding"/>
    <property type="evidence" value="ECO:0007669"/>
    <property type="project" value="InterPro"/>
</dbReference>
<dbReference type="CDD" id="cd08572">
    <property type="entry name" value="GDPD_GDE5_like"/>
    <property type="match status" value="1"/>
</dbReference>
<dbReference type="SMART" id="SM01065">
    <property type="entry name" value="CBM_2"/>
    <property type="match status" value="1"/>
</dbReference>
<evidence type="ECO:0000256" key="1">
    <source>
        <dbReference type="ARBA" id="ARBA00022801"/>
    </source>
</evidence>
<dbReference type="Gene3D" id="2.60.40.10">
    <property type="entry name" value="Immunoglobulins"/>
    <property type="match status" value="1"/>
</dbReference>
<dbReference type="PROSITE" id="PS51704">
    <property type="entry name" value="GP_PDE"/>
    <property type="match status" value="1"/>
</dbReference>
<comment type="caution">
    <text evidence="4">The sequence shown here is derived from an EMBL/GenBank/DDBJ whole genome shotgun (WGS) entry which is preliminary data.</text>
</comment>
<keyword evidence="5" id="KW-1185">Reference proteome</keyword>
<dbReference type="PANTHER" id="PTHR22958">
    <property type="entry name" value="GLYCEROPHOSPHORYL DIESTER PHOSPHODIESTERASE"/>
    <property type="match status" value="1"/>
</dbReference>
<dbReference type="Proteomes" id="UP000054995">
    <property type="component" value="Unassembled WGS sequence"/>
</dbReference>
<dbReference type="InterPro" id="IPR030395">
    <property type="entry name" value="GP_PDE_dom"/>
</dbReference>
<dbReference type="InterPro" id="IPR002044">
    <property type="entry name" value="CBM20"/>
</dbReference>
<dbReference type="Pfam" id="PF00686">
    <property type="entry name" value="CBM_20"/>
    <property type="match status" value="1"/>
</dbReference>
<evidence type="ECO:0000313" key="5">
    <source>
        <dbReference type="Proteomes" id="UP000054995"/>
    </source>
</evidence>
<dbReference type="AlphaFoldDB" id="A0A0V1FKM3"/>
<dbReference type="OrthoDB" id="1058301at2759"/>
<keyword evidence="1" id="KW-0378">Hydrolase</keyword>
<reference evidence="4 5" key="1">
    <citation type="submission" date="2015-01" db="EMBL/GenBank/DDBJ databases">
        <title>Evolution of Trichinella species and genotypes.</title>
        <authorList>
            <person name="Korhonen P.K."/>
            <person name="Edoardo P."/>
            <person name="Giuseppe L.R."/>
            <person name="Gasser R.B."/>
        </authorList>
    </citation>
    <scope>NUCLEOTIDE SEQUENCE [LARGE SCALE GENOMIC DNA]</scope>
    <source>
        <strain evidence="4">ISS470</strain>
    </source>
</reference>
<organism evidence="4 5">
    <name type="scientific">Trichinella pseudospiralis</name>
    <name type="common">Parasitic roundworm</name>
    <dbReference type="NCBI Taxonomy" id="6337"/>
    <lineage>
        <taxon>Eukaryota</taxon>
        <taxon>Metazoa</taxon>
        <taxon>Ecdysozoa</taxon>
        <taxon>Nematoda</taxon>
        <taxon>Enoplea</taxon>
        <taxon>Dorylaimia</taxon>
        <taxon>Trichinellida</taxon>
        <taxon>Trichinellidae</taxon>
        <taxon>Trichinella</taxon>
    </lineage>
</organism>
<gene>
    <name evidence="4" type="primary">T05H10.7</name>
    <name evidence="4" type="ORF">T4D_14041</name>
</gene>
<dbReference type="Gene3D" id="3.20.20.190">
    <property type="entry name" value="Phosphatidylinositol (PI) phosphodiesterase"/>
    <property type="match status" value="1"/>
</dbReference>
<dbReference type="InterPro" id="IPR057506">
    <property type="entry name" value="C2_GPCPD1"/>
</dbReference>
<evidence type="ECO:0000259" key="3">
    <source>
        <dbReference type="PROSITE" id="PS51704"/>
    </source>
</evidence>
<dbReference type="InterPro" id="IPR017946">
    <property type="entry name" value="PLC-like_Pdiesterase_TIM-brl"/>
</dbReference>
<dbReference type="InterPro" id="IPR013783">
    <property type="entry name" value="Ig-like_fold"/>
</dbReference>
<dbReference type="GO" id="GO:0047389">
    <property type="term" value="F:glycerophosphocholine phosphodiesterase activity"/>
    <property type="evidence" value="ECO:0007669"/>
    <property type="project" value="TreeGrafter"/>
</dbReference>
<dbReference type="InterPro" id="IPR051578">
    <property type="entry name" value="GDPD"/>
</dbReference>
<dbReference type="PANTHER" id="PTHR22958:SF1">
    <property type="entry name" value="GLYCEROPHOSPHOCHOLINE PHOSPHODIESTERASE GPCPD1"/>
    <property type="match status" value="1"/>
</dbReference>
<evidence type="ECO:0000259" key="2">
    <source>
        <dbReference type="PROSITE" id="PS51166"/>
    </source>
</evidence>
<protein>
    <submittedName>
        <fullName evidence="4">Putative glycerophosphocholine phosphodiesterase GPCPD1-like protein T05H10.7</fullName>
    </submittedName>
</protein>
<dbReference type="PROSITE" id="PS51166">
    <property type="entry name" value="CBM20"/>
    <property type="match status" value="1"/>
</dbReference>
<dbReference type="Pfam" id="PF03009">
    <property type="entry name" value="GDPD"/>
    <property type="match status" value="1"/>
</dbReference>
<dbReference type="SUPFAM" id="SSF51695">
    <property type="entry name" value="PLC-like phosphodiesterases"/>
    <property type="match status" value="1"/>
</dbReference>
<accession>A0A0V1FKM3</accession>
<dbReference type="EMBL" id="JYDT01000068">
    <property type="protein sequence ID" value="KRY86624.1"/>
    <property type="molecule type" value="Genomic_DNA"/>
</dbReference>
<feature type="domain" description="CBM20" evidence="2">
    <location>
        <begin position="1"/>
        <end position="118"/>
    </location>
</feature>
<proteinExistence type="predicted"/>
<name>A0A0V1FKM3_TRIPS</name>
<feature type="domain" description="GP-PDE" evidence="3">
    <location>
        <begin position="311"/>
        <end position="621"/>
    </location>
</feature>
<dbReference type="InterPro" id="IPR013784">
    <property type="entry name" value="Carb-bd-like_fold"/>
</dbReference>
<sequence length="733" mass="84183">MPVKLVDVTFILKSLLPGYELAFISGSHELLGKWKPSFALPMVKDTTEIDKWYIRIKLPVGEKIQYRFFSAFFDPYISRENPRYFLSRWEGFLRPREILLSDMSESEIILCEFGAFENQLSLSNGWLTLQHEVLLTIDFSLISFVNPEKMENLHLKVTAFRTDTRSREFNDKEFNYESLQEYSWPSWCSRFTYHDCAFKENCSEMIPVESPDIWIFKAQFFTEDESMFKLDFFSISDEEGSARAIEEIGSAIVLTSATKSNPGLVKLPIWDKRNKVVAAIYVELLIIKPRKGEMGTLEHGSGAVWQKLNRPLNIGHRGVGRSFKKPCTLLENTIASFRAAARSGADFVEFDIQSTKDLFPVIYHNFDVKIWAKKRQPHGVSNSNDDNDLKEQKIAISELTKSELDALIMVDEQNFGIASDDQGNLIRLIENGELAGDSLPFPTLDEVLKHRSLPTELGFMIEVKYPQKLVYGYNNENYPERNIYVDAIVNSVLENAGQRKIIFSSFDPDICLMLKMKQSRYPVLFLTQGVNGPYDIYVGWRVQESDAAIRFAFVHGLAGVAFHSEKLLSNIASFHYASRLNLAAFVWGDDLDEFRHRTYFRDLHFDELIVTEFFEQSEIGFACFLYVDQIFHNVCAISISLGLRKSSLFQQLHIKSYNSDGQRSTGGRSSDTNKLSFERLFTGKCINFPKSYTVRPDVEHTPRPSSESVTQIDLRYDNSRIGKANEPCQSRQF</sequence>
<dbReference type="GO" id="GO:0046475">
    <property type="term" value="P:glycerophospholipid catabolic process"/>
    <property type="evidence" value="ECO:0007669"/>
    <property type="project" value="TreeGrafter"/>
</dbReference>
<evidence type="ECO:0000313" key="4">
    <source>
        <dbReference type="EMBL" id="KRY86624.1"/>
    </source>
</evidence>